<accession>A0A830GN93</accession>
<reference evidence="2" key="1">
    <citation type="journal article" date="2014" name="Int. J. Syst. Evol. Microbiol.">
        <title>Complete genome sequence of Corynebacterium casei LMG S-19264T (=DSM 44701T), isolated from a smear-ripened cheese.</title>
        <authorList>
            <consortium name="US DOE Joint Genome Institute (JGI-PGF)"/>
            <person name="Walter F."/>
            <person name="Albersmeier A."/>
            <person name="Kalinowski J."/>
            <person name="Ruckert C."/>
        </authorList>
    </citation>
    <scope>NUCLEOTIDE SEQUENCE</scope>
    <source>
        <strain evidence="2">JCM 17820</strain>
    </source>
</reference>
<dbReference type="EMBL" id="BMOU01000004">
    <property type="protein sequence ID" value="GGN96956.1"/>
    <property type="molecule type" value="Genomic_DNA"/>
</dbReference>
<dbReference type="RefSeq" id="WP_188998412.1">
    <property type="nucleotide sequence ID" value="NZ_BMOU01000004.1"/>
</dbReference>
<feature type="compositionally biased region" description="Basic and acidic residues" evidence="1">
    <location>
        <begin position="73"/>
        <end position="89"/>
    </location>
</feature>
<evidence type="ECO:0000313" key="2">
    <source>
        <dbReference type="EMBL" id="GGN96956.1"/>
    </source>
</evidence>
<proteinExistence type="predicted"/>
<dbReference type="AlphaFoldDB" id="A0A830GN93"/>
<dbReference type="InterPro" id="IPR055975">
    <property type="entry name" value="DUF7553"/>
</dbReference>
<gene>
    <name evidence="2" type="ORF">GCM10009030_25790</name>
</gene>
<evidence type="ECO:0000256" key="1">
    <source>
        <dbReference type="SAM" id="MobiDB-lite"/>
    </source>
</evidence>
<name>A0A830GN93_9EURY</name>
<organism evidence="2 3">
    <name type="scientific">Haloarcula pellucida</name>
    <dbReference type="NCBI Taxonomy" id="1427151"/>
    <lineage>
        <taxon>Archaea</taxon>
        <taxon>Methanobacteriati</taxon>
        <taxon>Methanobacteriota</taxon>
        <taxon>Stenosarchaea group</taxon>
        <taxon>Halobacteria</taxon>
        <taxon>Halobacteriales</taxon>
        <taxon>Haloarculaceae</taxon>
        <taxon>Haloarcula</taxon>
    </lineage>
</organism>
<dbReference type="Pfam" id="PF24430">
    <property type="entry name" value="DUF7553"/>
    <property type="match status" value="1"/>
</dbReference>
<sequence>MNKHFEDARYYLKRAGETASKGVKEELEPVEQRFRELTGKESEPEAGRLDTVKSDLKELQQNAEGEAEQAIADAREKIDSYRQKDETEA</sequence>
<evidence type="ECO:0000313" key="3">
    <source>
        <dbReference type="Proteomes" id="UP000605784"/>
    </source>
</evidence>
<dbReference type="Proteomes" id="UP000605784">
    <property type="component" value="Unassembled WGS sequence"/>
</dbReference>
<protein>
    <submittedName>
        <fullName evidence="2">Uncharacterized protein</fullName>
    </submittedName>
</protein>
<keyword evidence="3" id="KW-1185">Reference proteome</keyword>
<comment type="caution">
    <text evidence="2">The sequence shown here is derived from an EMBL/GenBank/DDBJ whole genome shotgun (WGS) entry which is preliminary data.</text>
</comment>
<reference evidence="2" key="2">
    <citation type="submission" date="2020-09" db="EMBL/GenBank/DDBJ databases">
        <authorList>
            <person name="Sun Q."/>
            <person name="Ohkuma M."/>
        </authorList>
    </citation>
    <scope>NUCLEOTIDE SEQUENCE</scope>
    <source>
        <strain evidence="2">JCM 17820</strain>
    </source>
</reference>
<feature type="region of interest" description="Disordered" evidence="1">
    <location>
        <begin position="60"/>
        <end position="89"/>
    </location>
</feature>